<dbReference type="AlphaFoldDB" id="A0A239DWX6"/>
<dbReference type="RefSeq" id="WP_170941011.1">
    <property type="nucleotide sequence ID" value="NZ_FZON01000012.1"/>
</dbReference>
<dbReference type="EMBL" id="FZON01000012">
    <property type="protein sequence ID" value="SNS36114.1"/>
    <property type="molecule type" value="Genomic_DNA"/>
</dbReference>
<organism evidence="1 2">
    <name type="scientific">Antarctobacter heliothermus</name>
    <dbReference type="NCBI Taxonomy" id="74033"/>
    <lineage>
        <taxon>Bacteria</taxon>
        <taxon>Pseudomonadati</taxon>
        <taxon>Pseudomonadota</taxon>
        <taxon>Alphaproteobacteria</taxon>
        <taxon>Rhodobacterales</taxon>
        <taxon>Roseobacteraceae</taxon>
        <taxon>Antarctobacter</taxon>
    </lineage>
</organism>
<reference evidence="1 2" key="1">
    <citation type="submission" date="2017-06" db="EMBL/GenBank/DDBJ databases">
        <authorList>
            <person name="Kim H.J."/>
            <person name="Triplett B.A."/>
        </authorList>
    </citation>
    <scope>NUCLEOTIDE SEQUENCE [LARGE SCALE GENOMIC DNA]</scope>
    <source>
        <strain evidence="1 2">DSM 11445</strain>
    </source>
</reference>
<proteinExistence type="predicted"/>
<evidence type="ECO:0000313" key="1">
    <source>
        <dbReference type="EMBL" id="SNS36114.1"/>
    </source>
</evidence>
<name>A0A239DWX6_9RHOB</name>
<protein>
    <submittedName>
        <fullName evidence="1">Uncharacterized protein</fullName>
    </submittedName>
</protein>
<evidence type="ECO:0000313" key="2">
    <source>
        <dbReference type="Proteomes" id="UP000198440"/>
    </source>
</evidence>
<dbReference type="Proteomes" id="UP000198440">
    <property type="component" value="Unassembled WGS sequence"/>
</dbReference>
<accession>A0A239DWX6</accession>
<gene>
    <name evidence="1" type="ORF">SAMN04488078_101236</name>
</gene>
<sequence length="51" mass="5765">MFGILARSFLTATRNSPDPRPHRSEALPKLSWIDEDLPFRSHAGSRSGRDD</sequence>